<feature type="transmembrane region" description="Helical" evidence="8">
    <location>
        <begin position="392"/>
        <end position="410"/>
    </location>
</feature>
<dbReference type="InterPro" id="IPR018584">
    <property type="entry name" value="GT87"/>
</dbReference>
<gene>
    <name evidence="9" type="ORF">QHT84_00270</name>
</gene>
<feature type="transmembrane region" description="Helical" evidence="8">
    <location>
        <begin position="306"/>
        <end position="332"/>
    </location>
</feature>
<keyword evidence="5 8" id="KW-1133">Transmembrane helix</keyword>
<feature type="transmembrane region" description="Helical" evidence="8">
    <location>
        <begin position="170"/>
        <end position="192"/>
    </location>
</feature>
<proteinExistence type="inferred from homology"/>
<feature type="transmembrane region" description="Helical" evidence="8">
    <location>
        <begin position="274"/>
        <end position="294"/>
    </location>
</feature>
<keyword evidence="3 9" id="KW-0808">Transferase</keyword>
<sequence length="511" mass="58823">MKRIGQQYYPLLPLLLLCGYFVFRAIQFPAHDFANYYFGGKFLAEGHFNADIYFPYEFNKAIFDAGHSGIFVSYAPNTPFLAVFFLLFSFFSLAVAKCIFNGISVVLLVFSCYRLSSYYKIDPKYLILLPLVFLVPIKNNLLFGQVYFLIFFLLAEGWLAYEKRQWRWVGLFWSLAIVIKVFPVLLIALLVFRRQWKPLLYLVGFSLLFLGTSILFTGMDIWFFYLKEVLPKASNGEIATGFVDNYQSVFMFLKRCLVLDNIENPEPFFNYPGLFSATIMAFKISILVIGYFVSRRVSITPFGFSYWILAMIILSPYGSTYSLILLLFSFFALLKSDLSMVKKGFVLALIFLINNLPLSLFIDNEFPLSYLRLFLLLFFAVFFIGFISKKSIGLKAVFSGGIILLTVSFFNSTAIENASGLLPAESPILIYDYEIKNNQLTYFYWNETGKNSGVLPIRVEAQKAIKKNEVSLNFEKSNKRKPIVVNNNTLIYLSDYGRGIGFFTLRKFKIR</sequence>
<accession>A0ABT6XL79</accession>
<evidence type="ECO:0000313" key="9">
    <source>
        <dbReference type="EMBL" id="MDI9255838.1"/>
    </source>
</evidence>
<dbReference type="EC" id="2.4.-.-" evidence="9"/>
<evidence type="ECO:0000256" key="1">
    <source>
        <dbReference type="ARBA" id="ARBA00004651"/>
    </source>
</evidence>
<keyword evidence="9" id="KW-0328">Glycosyltransferase</keyword>
<evidence type="ECO:0000256" key="5">
    <source>
        <dbReference type="ARBA" id="ARBA00022989"/>
    </source>
</evidence>
<comment type="caution">
    <text evidence="9">The sequence shown here is derived from an EMBL/GenBank/DDBJ whole genome shotgun (WGS) entry which is preliminary data.</text>
</comment>
<evidence type="ECO:0000256" key="7">
    <source>
        <dbReference type="ARBA" id="ARBA00024033"/>
    </source>
</evidence>
<dbReference type="Pfam" id="PF09594">
    <property type="entry name" value="GT87"/>
    <property type="match status" value="1"/>
</dbReference>
<dbReference type="GO" id="GO:0016757">
    <property type="term" value="F:glycosyltransferase activity"/>
    <property type="evidence" value="ECO:0007669"/>
    <property type="project" value="UniProtKB-KW"/>
</dbReference>
<feature type="transmembrane region" description="Helical" evidence="8">
    <location>
        <begin position="7"/>
        <end position="26"/>
    </location>
</feature>
<comment type="similarity">
    <text evidence="7">Belongs to the glycosyltransferase 87 family.</text>
</comment>
<evidence type="ECO:0000256" key="6">
    <source>
        <dbReference type="ARBA" id="ARBA00023136"/>
    </source>
</evidence>
<reference evidence="9 10" key="1">
    <citation type="submission" date="2023-05" db="EMBL/GenBank/DDBJ databases">
        <title>Flavobacterium sedimenti sp. nov., isolated from the sediment.</title>
        <authorList>
            <person name="Wu N."/>
        </authorList>
    </citation>
    <scope>NUCLEOTIDE SEQUENCE [LARGE SCALE GENOMIC DNA]</scope>
    <source>
        <strain evidence="9 10">YZ-48</strain>
    </source>
</reference>
<dbReference type="RefSeq" id="WP_283237533.1">
    <property type="nucleotide sequence ID" value="NZ_JASGBP010000001.1"/>
</dbReference>
<organism evidence="9 10">
    <name type="scientific">Flavobacterium sedimenticola</name>
    <dbReference type="NCBI Taxonomy" id="3043286"/>
    <lineage>
        <taxon>Bacteria</taxon>
        <taxon>Pseudomonadati</taxon>
        <taxon>Bacteroidota</taxon>
        <taxon>Flavobacteriia</taxon>
        <taxon>Flavobacteriales</taxon>
        <taxon>Flavobacteriaceae</taxon>
        <taxon>Flavobacterium</taxon>
    </lineage>
</organism>
<dbReference type="Proteomes" id="UP001230035">
    <property type="component" value="Unassembled WGS sequence"/>
</dbReference>
<evidence type="ECO:0000256" key="3">
    <source>
        <dbReference type="ARBA" id="ARBA00022679"/>
    </source>
</evidence>
<protein>
    <submittedName>
        <fullName evidence="9">Glycosyltransferase family 87 protein</fullName>
        <ecNumber evidence="9">2.4.-.-</ecNumber>
    </submittedName>
</protein>
<keyword evidence="10" id="KW-1185">Reference proteome</keyword>
<feature type="transmembrane region" description="Helical" evidence="8">
    <location>
        <begin position="80"/>
        <end position="113"/>
    </location>
</feature>
<feature type="transmembrane region" description="Helical" evidence="8">
    <location>
        <begin position="344"/>
        <end position="362"/>
    </location>
</feature>
<evidence type="ECO:0000256" key="2">
    <source>
        <dbReference type="ARBA" id="ARBA00022475"/>
    </source>
</evidence>
<keyword evidence="6 8" id="KW-0472">Membrane</keyword>
<feature type="transmembrane region" description="Helical" evidence="8">
    <location>
        <begin position="369"/>
        <end position="386"/>
    </location>
</feature>
<evidence type="ECO:0000256" key="8">
    <source>
        <dbReference type="SAM" id="Phobius"/>
    </source>
</evidence>
<keyword evidence="2" id="KW-1003">Cell membrane</keyword>
<keyword evidence="4 8" id="KW-0812">Transmembrane</keyword>
<feature type="transmembrane region" description="Helical" evidence="8">
    <location>
        <begin position="199"/>
        <end position="225"/>
    </location>
</feature>
<dbReference type="EMBL" id="JASGBP010000001">
    <property type="protein sequence ID" value="MDI9255838.1"/>
    <property type="molecule type" value="Genomic_DNA"/>
</dbReference>
<evidence type="ECO:0000313" key="10">
    <source>
        <dbReference type="Proteomes" id="UP001230035"/>
    </source>
</evidence>
<feature type="transmembrane region" description="Helical" evidence="8">
    <location>
        <begin position="125"/>
        <end position="150"/>
    </location>
</feature>
<name>A0ABT6XL79_9FLAO</name>
<evidence type="ECO:0000256" key="4">
    <source>
        <dbReference type="ARBA" id="ARBA00022692"/>
    </source>
</evidence>
<comment type="subcellular location">
    <subcellularLocation>
        <location evidence="1">Cell membrane</location>
        <topology evidence="1">Multi-pass membrane protein</topology>
    </subcellularLocation>
</comment>